<sequence>MKEWETAGPIQFCTRSPGDPSAASGFRNLLPLGPHNISPRRHFFVDGENSRVVFAESGREFVDVLFGFLTLPLGTVVRLLGKQSQARTEACKTMLLSPINAAAKQCCQLKVRVDDTKHGEVYVCADTSCCAYGEGAFSSVRGAVCKCGKAMFQLAGQRPENDGSTSAASGGDSDVGVFVKEDVKFIVTDDFHVAPASTSLMLSILDKFEVQDLSSLEQRTLQLSSDKMISLLKRSLTSKNPFTGHYFDLAMAPDDSVADILPGNLHPQQENDAEHTLNNVKIKVLQIRDNSSVLYAEAGADFVDLLLGLLSIPLGSIVKRYGKCTSKGCVDNLYSSIDGCAEGFLRPGCQITLLYPNLPPFFGCGTSKMLQVEELSPYKQDIDGCIKCFKIGGFRDLARCHEQGYVSGYGLVYKNCSADVKKASLFECDPKLPKGEESGTGEAYVKQGPQSFMVTDNLHVLPLSLASSLGVISEAKVQRKDLVEKELALTKPQVMGLLKAALVTRKALSTALLPPKEPAPKNMKKLHHQSFGLY</sequence>
<dbReference type="Pfam" id="PF05056">
    <property type="entry name" value="DUF674"/>
    <property type="match status" value="2"/>
</dbReference>
<evidence type="ECO:0000313" key="1">
    <source>
        <dbReference type="EnsemblPlants" id="EMT05538"/>
    </source>
</evidence>
<proteinExistence type="predicted"/>
<dbReference type="InterPro" id="IPR007750">
    <property type="entry name" value="DUF674"/>
</dbReference>
<organism evidence="1">
    <name type="scientific">Aegilops tauschii</name>
    <name type="common">Tausch's goatgrass</name>
    <name type="synonym">Aegilops squarrosa</name>
    <dbReference type="NCBI Taxonomy" id="37682"/>
    <lineage>
        <taxon>Eukaryota</taxon>
        <taxon>Viridiplantae</taxon>
        <taxon>Streptophyta</taxon>
        <taxon>Embryophyta</taxon>
        <taxon>Tracheophyta</taxon>
        <taxon>Spermatophyta</taxon>
        <taxon>Magnoliopsida</taxon>
        <taxon>Liliopsida</taxon>
        <taxon>Poales</taxon>
        <taxon>Poaceae</taxon>
        <taxon>BOP clade</taxon>
        <taxon>Pooideae</taxon>
        <taxon>Triticodae</taxon>
        <taxon>Triticeae</taxon>
        <taxon>Triticinae</taxon>
        <taxon>Aegilops</taxon>
    </lineage>
</organism>
<dbReference type="PANTHER" id="PTHR33103">
    <property type="entry name" value="OS01G0153900 PROTEIN"/>
    <property type="match status" value="1"/>
</dbReference>
<dbReference type="PANTHER" id="PTHR33103:SF86">
    <property type="entry name" value="OS04G0594500 PROTEIN"/>
    <property type="match status" value="1"/>
</dbReference>
<name>M8BFM1_AEGTA</name>
<accession>M8BFM1</accession>
<protein>
    <submittedName>
        <fullName evidence="1">Uncharacterized protein</fullName>
    </submittedName>
</protein>
<reference evidence="1" key="1">
    <citation type="submission" date="2015-06" db="UniProtKB">
        <authorList>
            <consortium name="EnsemblPlants"/>
        </authorList>
    </citation>
    <scope>IDENTIFICATION</scope>
</reference>
<dbReference type="AlphaFoldDB" id="M8BFM1"/>
<dbReference type="EnsemblPlants" id="EMT05538">
    <property type="protein sequence ID" value="EMT05538"/>
    <property type="gene ID" value="F775_00798"/>
</dbReference>